<feature type="coiled-coil region" evidence="7">
    <location>
        <begin position="681"/>
        <end position="727"/>
    </location>
</feature>
<feature type="transmembrane region" description="Helical" evidence="9">
    <location>
        <begin position="378"/>
        <end position="398"/>
    </location>
</feature>
<protein>
    <recommendedName>
        <fullName evidence="12">Major facilitator superfamily domain, general substrate transporter</fullName>
    </recommendedName>
</protein>
<comment type="similarity">
    <text evidence="6">Belongs to the major facilitator superfamily. Allantoate permease family.</text>
</comment>
<evidence type="ECO:0000256" key="9">
    <source>
        <dbReference type="SAM" id="Phobius"/>
    </source>
</evidence>
<proteinExistence type="inferred from homology"/>
<feature type="transmembrane region" description="Helical" evidence="9">
    <location>
        <begin position="315"/>
        <end position="338"/>
    </location>
</feature>
<evidence type="ECO:0000256" key="8">
    <source>
        <dbReference type="SAM" id="MobiDB-lite"/>
    </source>
</evidence>
<dbReference type="Pfam" id="PF07690">
    <property type="entry name" value="MFS_1"/>
    <property type="match status" value="1"/>
</dbReference>
<keyword evidence="11" id="KW-1185">Reference proteome</keyword>
<evidence type="ECO:0008006" key="12">
    <source>
        <dbReference type="Google" id="ProtNLM"/>
    </source>
</evidence>
<dbReference type="Gene3D" id="1.20.1250.20">
    <property type="entry name" value="MFS general substrate transporter like domains"/>
    <property type="match status" value="1"/>
</dbReference>
<dbReference type="GO" id="GO:0016020">
    <property type="term" value="C:membrane"/>
    <property type="evidence" value="ECO:0007669"/>
    <property type="project" value="UniProtKB-SubCell"/>
</dbReference>
<feature type="compositionally biased region" description="Basic residues" evidence="8">
    <location>
        <begin position="809"/>
        <end position="818"/>
    </location>
</feature>
<feature type="region of interest" description="Disordered" evidence="8">
    <location>
        <begin position="783"/>
        <end position="837"/>
    </location>
</feature>
<dbReference type="InterPro" id="IPR036259">
    <property type="entry name" value="MFS_trans_sf"/>
</dbReference>
<keyword evidence="4 9" id="KW-1133">Transmembrane helix</keyword>
<sequence>MGEARPQLQPPLGAGNPGAENEKAEAASSSGDDPITSPKPSYNKSSGVDAALELVNKTRDLSTAPLDPAQEKRLVRRIDCHIMPLICVVYFLQYIDKTSISYASVTGIQEATGLVGNQFNWVASIFFFGQLAFEFPTIRLIQLFPLAKYASINVFLWGAVLACIAACKNYASLLVCRFLLGVFEAAVVPAWVLFTSQWYTKKEQAFRVGIWFSVCGAAQMFGGFFAYGVARHVGSDPDAALQGWQIIFLFLGLLTSVVGIAFYFLIPDSPATARFLTMEDKAAHIQRIRSNEQGIGSDKFKWSQVKEALTDSMTWLYCFWIFAANIPNSIATSFGNLLVKGMGYSSQESLILVTPLGAYEIVALLGLTWLAMKTRQRIWWCIAGHVPAIIGAILMATTSRVPALIGYYLTGGIPIGWTTILGLQSTNVAGSTKKVTVACLGTVAYTVGNIISPQTFQKKDAPRYLPAKISICIIYFLIRDQEKAAAGVSYVVEENHEFLDLTDVQNKEFRYELCPLDESGTNRPSEQALRLSDGQTCQDAATNANGLFCRLHAKQAFGLYKGYKRRNAQLDAIDDEAPAYLKNSHVPLANDNFERIQDETVLRQVHSHLFEKYVLFSKVIDARKLHHKHFYPLQVDYGHQAYLDKLSSQRHTVLRALAMLEKRTAQVLYEKEKWFTWVRKVQETEEANGEKEQKKVKQEAALFKRHIKNLQTRLDLIRQREEKKRQDAYLEDAYKERMSTSTDEADDDGDWDHIEDAEHDKRHNYIDLIKHFLWMQVLDAGEDPGRPAGSDATAQEAGQSTEPQATATKSKKKQKAKGKAASNNGSRGSSGSPNVASRGQKRLLAMQESGQATTGPDQQEPNMINIETEVDMRKRLAEGVKKNYDDVWGFQIVGTFENPHETVEKTAPMTDDEIESVIEDIREIKRLLFSRLILAKASMLPAAIRAHSVEEFLDDADVAESDLRDICLKVADPTLQVIRDACADFARGDEADDDVEDSLDDEDDESFSELVTEDRRYAHLHTHPWLIEKYLKKSGLFSQQQKKSKSRKTKVTICGKSIWNHASEKAMSRDGWLQFSVMAKDCSFENAIQLCRNWAEFSDLNLLTLWQFFPASNWAAWGSNRMVQQLQQLGFFPYFIDFEAQQYSRHTQVGGRSHGRRQHDIIETRNIIVGHMKRNDAVTRRFLQYLVMRAGELLVLVRDGKTGRVITAPPEEQLWTYRQKQGIGRASKNEYVNVLEVGPVYFQILDASRKWRFGFDDYYDVFIWDFVPCQSPIETYNVIIQELKNAWRIANARDIYAHMEPLLRTLTREEGSMRTRQIKAGEDVETLWHKLTDETNEFVLLNINGESVTSRDAPDASMSPYLFYNEANVAEDRVLFPDELISNNRNVPFREIKNGVKRIESGILPSRLRHAIKSLKGSAPLQLEDEPRGPPSDANYDEEDGHLWDLPKLWESGIEQVRKETFIGERNNLLKRTGLDAMQQSLSFGERLDEADSMEIMERDRSSEFKESIHEGDLEPGSVEKYYQVQEKIDEILRHSHSGSTDWVWFIVGIMDWLQLRANYEDYTHDPFSPWPHSFIIHDLVRAFATMAMFFPGLAATELVTKFLESTECKELWKSDLFNPKHRAVNLPDRRTRTSYKYRKPEFWAKWKEVLDSRSYFTDVYPFDWSLAIRPIIAHLYRAGVVAPAYYQSDPQIVPGTATANTEPHRPDKLDLFINYEDPYNNCPPTYPPSYIHPHQWPALLPLAQKFAKGHQSARFALLRLWSAPHFYPLMVGPQSRHGTSFLDSAGRTWQWKFVPKDMPGSEFSAHLTTSRRIELLQKQFGKRVVSRGDLIFVMAEDAEELLKTCTAVTFAIQTKPWLREVDLWKSFIDVDLDFLESLDNFWLD</sequence>
<evidence type="ECO:0000256" key="4">
    <source>
        <dbReference type="ARBA" id="ARBA00022989"/>
    </source>
</evidence>
<evidence type="ECO:0000313" key="11">
    <source>
        <dbReference type="Proteomes" id="UP000764110"/>
    </source>
</evidence>
<keyword evidence="3 9" id="KW-0812">Transmembrane</keyword>
<dbReference type="FunFam" id="1.20.1250.20:FF:000064">
    <property type="entry name" value="MFS allantoate transporter"/>
    <property type="match status" value="1"/>
</dbReference>
<dbReference type="EMBL" id="JACEFI010000016">
    <property type="protein sequence ID" value="KAH0594393.1"/>
    <property type="molecule type" value="Genomic_DNA"/>
</dbReference>
<evidence type="ECO:0000313" key="10">
    <source>
        <dbReference type="EMBL" id="KAH0594393.1"/>
    </source>
</evidence>
<dbReference type="InterPro" id="IPR011701">
    <property type="entry name" value="MFS"/>
</dbReference>
<gene>
    <name evidence="10" type="ORF">MHUMG1_07743</name>
</gene>
<feature type="transmembrane region" description="Helical" evidence="9">
    <location>
        <begin position="404"/>
        <end position="423"/>
    </location>
</feature>
<feature type="transmembrane region" description="Helical" evidence="9">
    <location>
        <begin position="350"/>
        <end position="371"/>
    </location>
</feature>
<dbReference type="CDD" id="cd17327">
    <property type="entry name" value="MFS_FEN2_like"/>
    <property type="match status" value="1"/>
</dbReference>
<feature type="region of interest" description="Disordered" evidence="8">
    <location>
        <begin position="1418"/>
        <end position="1440"/>
    </location>
</feature>
<feature type="transmembrane region" description="Helical" evidence="9">
    <location>
        <begin position="177"/>
        <end position="196"/>
    </location>
</feature>
<evidence type="ECO:0000256" key="1">
    <source>
        <dbReference type="ARBA" id="ARBA00004141"/>
    </source>
</evidence>
<comment type="caution">
    <text evidence="10">The sequence shown here is derived from an EMBL/GenBank/DDBJ whole genome shotgun (WGS) entry which is preliminary data.</text>
</comment>
<organism evidence="10 11">
    <name type="scientific">Metarhizium humberi</name>
    <dbReference type="NCBI Taxonomy" id="2596975"/>
    <lineage>
        <taxon>Eukaryota</taxon>
        <taxon>Fungi</taxon>
        <taxon>Dikarya</taxon>
        <taxon>Ascomycota</taxon>
        <taxon>Pezizomycotina</taxon>
        <taxon>Sordariomycetes</taxon>
        <taxon>Hypocreomycetidae</taxon>
        <taxon>Hypocreales</taxon>
        <taxon>Clavicipitaceae</taxon>
        <taxon>Metarhizium</taxon>
    </lineage>
</organism>
<dbReference type="PANTHER" id="PTHR43791:SF1">
    <property type="entry name" value="ALLANTOATE PERMEASE"/>
    <property type="match status" value="1"/>
</dbReference>
<accession>A0A9P8S5M7</accession>
<evidence type="ECO:0000256" key="6">
    <source>
        <dbReference type="ARBA" id="ARBA00037968"/>
    </source>
</evidence>
<feature type="compositionally biased region" description="Low complexity" evidence="8">
    <location>
        <begin position="819"/>
        <end position="834"/>
    </location>
</feature>
<dbReference type="Proteomes" id="UP000764110">
    <property type="component" value="Unassembled WGS sequence"/>
</dbReference>
<evidence type="ECO:0000256" key="2">
    <source>
        <dbReference type="ARBA" id="ARBA00022448"/>
    </source>
</evidence>
<dbReference type="GO" id="GO:0022857">
    <property type="term" value="F:transmembrane transporter activity"/>
    <property type="evidence" value="ECO:0007669"/>
    <property type="project" value="InterPro"/>
</dbReference>
<keyword evidence="2" id="KW-0813">Transport</keyword>
<evidence type="ECO:0000256" key="5">
    <source>
        <dbReference type="ARBA" id="ARBA00023136"/>
    </source>
</evidence>
<dbReference type="PANTHER" id="PTHR43791">
    <property type="entry name" value="PERMEASE-RELATED"/>
    <property type="match status" value="1"/>
</dbReference>
<feature type="transmembrane region" description="Helical" evidence="9">
    <location>
        <begin position="435"/>
        <end position="452"/>
    </location>
</feature>
<feature type="compositionally biased region" description="Polar residues" evidence="8">
    <location>
        <begin position="792"/>
        <end position="803"/>
    </location>
</feature>
<feature type="region of interest" description="Disordered" evidence="8">
    <location>
        <begin position="1"/>
        <end position="44"/>
    </location>
</feature>
<reference evidence="10 11" key="1">
    <citation type="submission" date="2020-07" db="EMBL/GenBank/DDBJ databases">
        <title>Metarhizium humberi genome.</title>
        <authorList>
            <person name="Lysoe E."/>
        </authorList>
    </citation>
    <scope>NUCLEOTIDE SEQUENCE [LARGE SCALE GENOMIC DNA]</scope>
    <source>
        <strain evidence="10 11">ESALQ1638</strain>
    </source>
</reference>
<dbReference type="SUPFAM" id="SSF103473">
    <property type="entry name" value="MFS general substrate transporter"/>
    <property type="match status" value="1"/>
</dbReference>
<feature type="transmembrane region" description="Helical" evidence="9">
    <location>
        <begin position="242"/>
        <end position="266"/>
    </location>
</feature>
<feature type="region of interest" description="Disordered" evidence="8">
    <location>
        <begin position="732"/>
        <end position="752"/>
    </location>
</feature>
<feature type="transmembrane region" description="Helical" evidence="9">
    <location>
        <begin position="208"/>
        <end position="230"/>
    </location>
</feature>
<evidence type="ECO:0000256" key="3">
    <source>
        <dbReference type="ARBA" id="ARBA00022692"/>
    </source>
</evidence>
<comment type="subcellular location">
    <subcellularLocation>
        <location evidence="1">Membrane</location>
        <topology evidence="1">Multi-pass membrane protein</topology>
    </subcellularLocation>
</comment>
<keyword evidence="5 9" id="KW-0472">Membrane</keyword>
<evidence type="ECO:0000256" key="7">
    <source>
        <dbReference type="SAM" id="Coils"/>
    </source>
</evidence>
<name>A0A9P8S5M7_9HYPO</name>
<keyword evidence="7" id="KW-0175">Coiled coil</keyword>